<dbReference type="AlphaFoldDB" id="A0AAQ3K7V9"/>
<dbReference type="PANTHER" id="PTHR47206:SF1">
    <property type="entry name" value="HOMEODOMAIN-LIKE SUPERFAMILY PROTEIN"/>
    <property type="match status" value="1"/>
</dbReference>
<organism evidence="5 6">
    <name type="scientific">Canna indica</name>
    <name type="common">Indian-shot</name>
    <dbReference type="NCBI Taxonomy" id="4628"/>
    <lineage>
        <taxon>Eukaryota</taxon>
        <taxon>Viridiplantae</taxon>
        <taxon>Streptophyta</taxon>
        <taxon>Embryophyta</taxon>
        <taxon>Tracheophyta</taxon>
        <taxon>Spermatophyta</taxon>
        <taxon>Magnoliopsida</taxon>
        <taxon>Liliopsida</taxon>
        <taxon>Zingiberales</taxon>
        <taxon>Cannaceae</taxon>
        <taxon>Canna</taxon>
    </lineage>
</organism>
<dbReference type="InterPro" id="IPR001005">
    <property type="entry name" value="SANT/Myb"/>
</dbReference>
<feature type="compositionally biased region" description="Polar residues" evidence="2">
    <location>
        <begin position="605"/>
        <end position="630"/>
    </location>
</feature>
<accession>A0AAQ3K7V9</accession>
<evidence type="ECO:0000313" key="5">
    <source>
        <dbReference type="EMBL" id="WOL02333.1"/>
    </source>
</evidence>
<evidence type="ECO:0000259" key="4">
    <source>
        <dbReference type="PROSITE" id="PS51294"/>
    </source>
</evidence>
<dbReference type="SMART" id="SM00717">
    <property type="entry name" value="SANT"/>
    <property type="match status" value="1"/>
</dbReference>
<dbReference type="Pfam" id="PF00249">
    <property type="entry name" value="Myb_DNA-binding"/>
    <property type="match status" value="1"/>
</dbReference>
<evidence type="ECO:0000313" key="6">
    <source>
        <dbReference type="Proteomes" id="UP001327560"/>
    </source>
</evidence>
<feature type="compositionally biased region" description="Low complexity" evidence="2">
    <location>
        <begin position="450"/>
        <end position="471"/>
    </location>
</feature>
<dbReference type="EMBL" id="CP136892">
    <property type="protein sequence ID" value="WOL02333.1"/>
    <property type="molecule type" value="Genomic_DNA"/>
</dbReference>
<dbReference type="CDD" id="cd11660">
    <property type="entry name" value="SANT_TRF"/>
    <property type="match status" value="1"/>
</dbReference>
<gene>
    <name evidence="5" type="ORF">Cni_G11052</name>
</gene>
<feature type="domain" description="Myb-like" evidence="3">
    <location>
        <begin position="197"/>
        <end position="246"/>
    </location>
</feature>
<evidence type="ECO:0000259" key="3">
    <source>
        <dbReference type="PROSITE" id="PS50090"/>
    </source>
</evidence>
<dbReference type="Proteomes" id="UP001327560">
    <property type="component" value="Chromosome 3"/>
</dbReference>
<dbReference type="SUPFAM" id="SSF46689">
    <property type="entry name" value="Homeodomain-like"/>
    <property type="match status" value="1"/>
</dbReference>
<feature type="region of interest" description="Disordered" evidence="2">
    <location>
        <begin position="447"/>
        <end position="481"/>
    </location>
</feature>
<feature type="domain" description="HTH myb-type" evidence="4">
    <location>
        <begin position="199"/>
        <end position="254"/>
    </location>
</feature>
<keyword evidence="6" id="KW-1185">Reference proteome</keyword>
<dbReference type="PANTHER" id="PTHR47206">
    <property type="entry name" value="HOMEODOMAIN-LIKE SUPERFAMILY PROTEIN"/>
    <property type="match status" value="1"/>
</dbReference>
<feature type="compositionally biased region" description="Basic and acidic residues" evidence="2">
    <location>
        <begin position="659"/>
        <end position="673"/>
    </location>
</feature>
<dbReference type="PROSITE" id="PS50090">
    <property type="entry name" value="MYB_LIKE"/>
    <property type="match status" value="1"/>
</dbReference>
<dbReference type="InterPro" id="IPR009057">
    <property type="entry name" value="Homeodomain-like_sf"/>
</dbReference>
<dbReference type="PROSITE" id="PS51294">
    <property type="entry name" value="HTH_MYB"/>
    <property type="match status" value="1"/>
</dbReference>
<proteinExistence type="predicted"/>
<evidence type="ECO:0000256" key="1">
    <source>
        <dbReference type="ARBA" id="ARBA00023125"/>
    </source>
</evidence>
<keyword evidence="1" id="KW-0238">DNA-binding</keyword>
<dbReference type="Gene3D" id="1.10.10.60">
    <property type="entry name" value="Homeodomain-like"/>
    <property type="match status" value="1"/>
</dbReference>
<evidence type="ECO:0008006" key="7">
    <source>
        <dbReference type="Google" id="ProtNLM"/>
    </source>
</evidence>
<name>A0AAQ3K7V9_9LILI</name>
<dbReference type="GO" id="GO:0003677">
    <property type="term" value="F:DNA binding"/>
    <property type="evidence" value="ECO:0007669"/>
    <property type="project" value="UniProtKB-KW"/>
</dbReference>
<protein>
    <recommendedName>
        <fullName evidence="7">Homeodomain-like superfamily protein</fullName>
    </recommendedName>
</protein>
<feature type="region of interest" description="Disordered" evidence="2">
    <location>
        <begin position="572"/>
        <end position="673"/>
    </location>
</feature>
<evidence type="ECO:0000256" key="2">
    <source>
        <dbReference type="SAM" id="MobiDB-lite"/>
    </source>
</evidence>
<dbReference type="InterPro" id="IPR017930">
    <property type="entry name" value="Myb_dom"/>
</dbReference>
<reference evidence="5 6" key="1">
    <citation type="submission" date="2023-10" db="EMBL/GenBank/DDBJ databases">
        <title>Chromosome-scale genome assembly provides insights into flower coloration mechanisms of Canna indica.</title>
        <authorList>
            <person name="Li C."/>
        </authorList>
    </citation>
    <scope>NUCLEOTIDE SEQUENCE [LARGE SCALE GENOMIC DNA]</scope>
    <source>
        <tissue evidence="5">Flower</tissue>
    </source>
</reference>
<sequence length="673" mass="71809">MTSVSGKAKKVSISEEDVSLLVQRYNPTTILNLLQEVSQVACFKIDWNALVKRTATGITNAREYQMVWRYLAYHHPLLEKIEDGAEPLDDDSDLEIEVEAVPAPSSEALADADACVKALMPFGLPREQGVINRANVEAPATLNVLNDQTIRAPSEKQQLSRANRGINITVPSLHKHPLTTGTAEGLDGNGSAGTVFPTKKKRKLWTKEEDMELIAAVQKYGEGNWANILKGDFKHDRTASQLSQRWAIIRRRDSNLLTGSSNKTTSTTRSEERLATQKAISLALDMPKSGRLSAILSGGTQSMITTTSSSTVSAAQSEALPVSNQPLNQIQQSSNLATSQKISLATSIKPRTAPKKSLVPVKPSTGPNSLIQAAAFAAGGRIATPSTAASLFKAAQSKNAVHIRPGGGARPSQISNVKPLTVTNTTGQHPASARISRPVVTTVAPSLANTGSVSSGTTSGGQQVQGCSGRVANNPLDSASPTQQAILESNSDTISHEMTERKGDIDTSAIDVDELLAEEVKCADEMELDEIMACEHQPGPASLDTSANEDNDFDSAYDAEATADMQIDLPKSMVGENKNGTNKIDSSDVEAAENSGDHILIEKGSATSSGDCNKSTPVDNTQNDLENQEQLPDMDEKVQSIQVDQDTHQEDAALGSKDTISDHKNLTNDKQGE</sequence>